<reference evidence="3" key="1">
    <citation type="journal article" date="2016" name="Front. Microbiol.">
        <title>The complete genome sequence of hyperthermophile Dictyoglomus turgidum DSM 6724 reveals a specialized carbohydrate fermentor.</title>
        <authorList>
            <person name="Brumm P.J."/>
            <person name="Gowda K."/>
            <person name="Robb F.T."/>
            <person name="Mead D.A."/>
        </authorList>
    </citation>
    <scope>NUCLEOTIDE SEQUENCE [LARGE SCALE GENOMIC DNA]</scope>
    <source>
        <strain evidence="3">DSM 6724 / Z-1310</strain>
    </source>
</reference>
<dbReference type="InterPro" id="IPR000257">
    <property type="entry name" value="Uroporphyrinogen_deCOase"/>
</dbReference>
<organism evidence="2 3">
    <name type="scientific">Dictyoglomus turgidum (strain DSM 6724 / Z-1310)</name>
    <dbReference type="NCBI Taxonomy" id="515635"/>
    <lineage>
        <taxon>Bacteria</taxon>
        <taxon>Pseudomonadati</taxon>
        <taxon>Dictyoglomota</taxon>
        <taxon>Dictyoglomia</taxon>
        <taxon>Dictyoglomales</taxon>
        <taxon>Dictyoglomaceae</taxon>
        <taxon>Dictyoglomus</taxon>
    </lineage>
</organism>
<dbReference type="KEGG" id="dtu:Dtur_0731"/>
<dbReference type="STRING" id="515635.Dtur_0731"/>
<gene>
    <name evidence="2" type="ordered locus">Dtur_0731</name>
</gene>
<dbReference type="SUPFAM" id="SSF51726">
    <property type="entry name" value="UROD/MetE-like"/>
    <property type="match status" value="1"/>
</dbReference>
<evidence type="ECO:0000313" key="3">
    <source>
        <dbReference type="Proteomes" id="UP000007719"/>
    </source>
</evidence>
<proteinExistence type="predicted"/>
<dbReference type="InParanoid" id="B8DZT1"/>
<dbReference type="PANTHER" id="PTHR47099:SF1">
    <property type="entry name" value="METHYLCOBAMIDE:COM METHYLTRANSFERASE MTBA"/>
    <property type="match status" value="1"/>
</dbReference>
<dbReference type="HOGENOM" id="CLU_040933_2_1_0"/>
<dbReference type="CDD" id="cd03465">
    <property type="entry name" value="URO-D_like"/>
    <property type="match status" value="1"/>
</dbReference>
<dbReference type="PANTHER" id="PTHR47099">
    <property type="entry name" value="METHYLCOBAMIDE:COM METHYLTRANSFERASE MTBA"/>
    <property type="match status" value="1"/>
</dbReference>
<keyword evidence="3" id="KW-1185">Reference proteome</keyword>
<evidence type="ECO:0000313" key="2">
    <source>
        <dbReference type="EMBL" id="ACK42014.1"/>
    </source>
</evidence>
<dbReference type="Proteomes" id="UP000007719">
    <property type="component" value="Chromosome"/>
</dbReference>
<dbReference type="InterPro" id="IPR038071">
    <property type="entry name" value="UROD/MetE-like_sf"/>
</dbReference>
<accession>B8DZT1</accession>
<dbReference type="GO" id="GO:0006779">
    <property type="term" value="P:porphyrin-containing compound biosynthetic process"/>
    <property type="evidence" value="ECO:0007669"/>
    <property type="project" value="InterPro"/>
</dbReference>
<protein>
    <submittedName>
        <fullName evidence="2">Uroporphyrinogen decarboxylase (URO-D)</fullName>
    </submittedName>
</protein>
<dbReference type="AlphaFoldDB" id="B8DZT1"/>
<name>B8DZT1_DICTD</name>
<feature type="domain" description="Uroporphyrinogen decarboxylase (URO-D)" evidence="1">
    <location>
        <begin position="23"/>
        <end position="318"/>
    </location>
</feature>
<dbReference type="OrthoDB" id="8452307at2"/>
<dbReference type="GO" id="GO:0004853">
    <property type="term" value="F:uroporphyrinogen decarboxylase activity"/>
    <property type="evidence" value="ECO:0007669"/>
    <property type="project" value="InterPro"/>
</dbReference>
<dbReference type="InterPro" id="IPR052024">
    <property type="entry name" value="Methanogen_methyltrans"/>
</dbReference>
<dbReference type="Gene3D" id="3.20.20.210">
    <property type="match status" value="1"/>
</dbReference>
<evidence type="ECO:0000259" key="1">
    <source>
        <dbReference type="Pfam" id="PF01208"/>
    </source>
</evidence>
<dbReference type="eggNOG" id="COG0407">
    <property type="taxonomic scope" value="Bacteria"/>
</dbReference>
<dbReference type="Pfam" id="PF01208">
    <property type="entry name" value="URO-D"/>
    <property type="match status" value="1"/>
</dbReference>
<dbReference type="EMBL" id="CP001251">
    <property type="protein sequence ID" value="ACK42014.1"/>
    <property type="molecule type" value="Genomic_DNA"/>
</dbReference>
<sequence length="319" mass="35909">MMISEKKRLVIPLLGAPGIKLTGTTLKQNLIDPSIQFKTLYKILERFNPDGIFPFMDLTVEAEALGLKIDFPENENPSVREHPIKDREALAELKRKWNGISGRMKVFIKVCEMMVKEFDRIKGGYVIGPFTLAGELMGVNDLGINVLEEPEFVKEVVEFTTKVILEYAKVLFETGIDVVAVLEPTAVILSPQLFKEFSMKYFKYLSSEIKRPLIYHICGNTKHLIEDMGKSGAWGLSLDSAVDLKWASEIVPSKVNLIGNLDPVGVFLQGSPEMVYERTWKLLERMKDVENFILSSGCDIPVGTPLENIDAFMQAAKNF</sequence>
<dbReference type="EnsemblBacteria" id="ACK42014">
    <property type="protein sequence ID" value="ACK42014"/>
    <property type="gene ID" value="Dtur_0731"/>
</dbReference>
<dbReference type="PATRIC" id="fig|515635.4.peg.770"/>
<dbReference type="RefSeq" id="WP_012583099.1">
    <property type="nucleotide sequence ID" value="NC_011661.1"/>
</dbReference>